<feature type="transmembrane region" description="Helical" evidence="6">
    <location>
        <begin position="347"/>
        <end position="368"/>
    </location>
</feature>
<keyword evidence="5 6" id="KW-0472">Membrane</keyword>
<dbReference type="PANTHER" id="PTHR23513:SF6">
    <property type="entry name" value="MAJOR FACILITATOR SUPERFAMILY ASSOCIATED DOMAIN-CONTAINING PROTEIN"/>
    <property type="match status" value="1"/>
</dbReference>
<keyword evidence="4 6" id="KW-1133">Transmembrane helix</keyword>
<protein>
    <submittedName>
        <fullName evidence="7">MFS transporter</fullName>
    </submittedName>
</protein>
<keyword evidence="8" id="KW-1185">Reference proteome</keyword>
<dbReference type="SUPFAM" id="SSF103473">
    <property type="entry name" value="MFS general substrate transporter"/>
    <property type="match status" value="1"/>
</dbReference>
<organism evidence="7 8">
    <name type="scientific">Pseudonocardia zijingensis</name>
    <dbReference type="NCBI Taxonomy" id="153376"/>
    <lineage>
        <taxon>Bacteria</taxon>
        <taxon>Bacillati</taxon>
        <taxon>Actinomycetota</taxon>
        <taxon>Actinomycetes</taxon>
        <taxon>Pseudonocardiales</taxon>
        <taxon>Pseudonocardiaceae</taxon>
        <taxon>Pseudonocardia</taxon>
    </lineage>
</organism>
<dbReference type="PANTHER" id="PTHR23513">
    <property type="entry name" value="INTEGRAL MEMBRANE EFFLUX PROTEIN-RELATED"/>
    <property type="match status" value="1"/>
</dbReference>
<keyword evidence="3 6" id="KW-0812">Transmembrane</keyword>
<feature type="transmembrane region" description="Helical" evidence="6">
    <location>
        <begin position="374"/>
        <end position="392"/>
    </location>
</feature>
<dbReference type="RefSeq" id="WP_417715109.1">
    <property type="nucleotide sequence ID" value="NZ_JBHSKO010000005.1"/>
</dbReference>
<evidence type="ECO:0000313" key="7">
    <source>
        <dbReference type="EMBL" id="GAA0939245.1"/>
    </source>
</evidence>
<reference evidence="7 8" key="1">
    <citation type="journal article" date="2019" name="Int. J. Syst. Evol. Microbiol.">
        <title>The Global Catalogue of Microorganisms (GCM) 10K type strain sequencing project: providing services to taxonomists for standard genome sequencing and annotation.</title>
        <authorList>
            <consortium name="The Broad Institute Genomics Platform"/>
            <consortium name="The Broad Institute Genome Sequencing Center for Infectious Disease"/>
            <person name="Wu L."/>
            <person name="Ma J."/>
        </authorList>
    </citation>
    <scope>NUCLEOTIDE SEQUENCE [LARGE SCALE GENOMIC DNA]</scope>
    <source>
        <strain evidence="7 8">JCM 11117</strain>
    </source>
</reference>
<proteinExistence type="predicted"/>
<evidence type="ECO:0000256" key="2">
    <source>
        <dbReference type="ARBA" id="ARBA00022475"/>
    </source>
</evidence>
<evidence type="ECO:0000256" key="1">
    <source>
        <dbReference type="ARBA" id="ARBA00004651"/>
    </source>
</evidence>
<feature type="transmembrane region" description="Helical" evidence="6">
    <location>
        <begin position="41"/>
        <end position="61"/>
    </location>
</feature>
<feature type="transmembrane region" description="Helical" evidence="6">
    <location>
        <begin position="221"/>
        <end position="245"/>
    </location>
</feature>
<feature type="transmembrane region" description="Helical" evidence="6">
    <location>
        <begin position="99"/>
        <end position="124"/>
    </location>
</feature>
<feature type="transmembrane region" description="Helical" evidence="6">
    <location>
        <begin position="251"/>
        <end position="272"/>
    </location>
</feature>
<feature type="transmembrane region" description="Helical" evidence="6">
    <location>
        <begin position="308"/>
        <end position="326"/>
    </location>
</feature>
<dbReference type="Proteomes" id="UP001499967">
    <property type="component" value="Unassembled WGS sequence"/>
</dbReference>
<dbReference type="InterPro" id="IPR036259">
    <property type="entry name" value="MFS_trans_sf"/>
</dbReference>
<dbReference type="Gene3D" id="1.20.1250.20">
    <property type="entry name" value="MFS general substrate transporter like domains"/>
    <property type="match status" value="1"/>
</dbReference>
<evidence type="ECO:0000256" key="3">
    <source>
        <dbReference type="ARBA" id="ARBA00022692"/>
    </source>
</evidence>
<dbReference type="CDD" id="cd06173">
    <property type="entry name" value="MFS_MefA_like"/>
    <property type="match status" value="1"/>
</dbReference>
<evidence type="ECO:0000256" key="4">
    <source>
        <dbReference type="ARBA" id="ARBA00022989"/>
    </source>
</evidence>
<name>A0ABN1Q9U1_9PSEU</name>
<evidence type="ECO:0000256" key="6">
    <source>
        <dbReference type="SAM" id="Phobius"/>
    </source>
</evidence>
<evidence type="ECO:0000313" key="8">
    <source>
        <dbReference type="Proteomes" id="UP001499967"/>
    </source>
</evidence>
<dbReference type="InterPro" id="IPR011701">
    <property type="entry name" value="MFS"/>
</dbReference>
<comment type="caution">
    <text evidence="7">The sequence shown here is derived from an EMBL/GenBank/DDBJ whole genome shotgun (WGS) entry which is preliminary data.</text>
</comment>
<sequence>MALGRRFGWLWGAYAVSTFGTWLGFNAFTLIAIFVLEVGPAAVSALAAAGLAVGAVVAVPLGPWVDLRRKRPVMIAMDGTRFAAMMSVPVAYAAGVLSYVQLVVVAVVVAAADITFQAAAGAYLKSLVRPEDLVVANGRFESTMWTATAVGPPIGGVAMGMFGPVTMVAVDAVSYLLSAAGIRAIGGTEPRPAPPEQPRLRLRDLLDGWRCILAHRTLRPLLVNTALVNGLIMAGAPLLAVLMLGELGFTPWHYGVAFAVPCLGGLVGSRLARRCVNRYGRLRVLRVAGVLRACWPVGLAFVHEGTSGLVLVIGVELGLIVCASAYNTVLAAHRLDEIPAGQVARALSAWSVTTKLTIAATTAVWGLVAAATGPRAALAAAGVLLLATPLLLPRAHVTEPAPAA</sequence>
<dbReference type="EMBL" id="BAAAHP010000092">
    <property type="protein sequence ID" value="GAA0939245.1"/>
    <property type="molecule type" value="Genomic_DNA"/>
</dbReference>
<feature type="transmembrane region" description="Helical" evidence="6">
    <location>
        <begin position="12"/>
        <end position="35"/>
    </location>
</feature>
<accession>A0ABN1Q9U1</accession>
<keyword evidence="2" id="KW-1003">Cell membrane</keyword>
<evidence type="ECO:0000256" key="5">
    <source>
        <dbReference type="ARBA" id="ARBA00023136"/>
    </source>
</evidence>
<gene>
    <name evidence="7" type="ORF">GCM10009559_33590</name>
</gene>
<dbReference type="Pfam" id="PF07690">
    <property type="entry name" value="MFS_1"/>
    <property type="match status" value="1"/>
</dbReference>
<comment type="subcellular location">
    <subcellularLocation>
        <location evidence="1">Cell membrane</location>
        <topology evidence="1">Multi-pass membrane protein</topology>
    </subcellularLocation>
</comment>